<evidence type="ECO:0000313" key="3">
    <source>
        <dbReference type="Proteomes" id="UP001274830"/>
    </source>
</evidence>
<gene>
    <name evidence="2" type="ORF">LTR78_010870</name>
</gene>
<dbReference type="Pfam" id="PF06985">
    <property type="entry name" value="HET"/>
    <property type="match status" value="1"/>
</dbReference>
<evidence type="ECO:0000313" key="2">
    <source>
        <dbReference type="EMBL" id="KAK3669263.1"/>
    </source>
</evidence>
<dbReference type="PANTHER" id="PTHR33112">
    <property type="entry name" value="DOMAIN PROTEIN, PUTATIVE-RELATED"/>
    <property type="match status" value="1"/>
</dbReference>
<dbReference type="PANTHER" id="PTHR33112:SF10">
    <property type="entry name" value="TOL"/>
    <property type="match status" value="1"/>
</dbReference>
<keyword evidence="3" id="KW-1185">Reference proteome</keyword>
<sequence>MAPETPWPICKICRSIPYSVFGSNSQETIAPVRLFDSFTALVNSADRGCHVCTLLYEAIHEPYKTQLETAVISLESKAATDSGPRNIQMMVSLDTPDLAGGQELALLRPSSSNSSLEAVAIGSVKFVLDYDLVPRTAKNYRNLISLYADDDGALRYIKQNLNDCLAQHKNCDRVMFPLSSATEQRGRITNIVSGSRGMVVAPTRLISVGSEDDPKDVPKLVDGKECLYKGGYLTLSYCWGNVPVQAPWLLTTKTMPKFAAGLPMEILPQTLHDAITWTRKLGERYIWIDSMCIIQDDPEDWQREAARMASIYGSATLTLVAASSNIYGGLSGRIDPWRNSAAALPTISRTTTKVVYILPNGQKRQSTALPPTGSRGWCYQENLLSSRLVQIYRTSLQWQCLGDKSNPPTRAQGLEQLSKHPPAKYYTIWYRLIERYSGLSLTYPKDKLLAFHGIAMDKAGRNYVAGLLQNDPWASLLWCRDENQIRQKSGGRNLRKDILEPTSYDPEFHSASAKAASYFETGAITDGHVEISAQSVFVRSAPTKPFLFNTRQGSHTYGRRNIVEATTGAILGMIVFDIAGEARDGMAMCCVLLHVVNIGLWEKNSTAGLGLALRIEFREGKVVYKRVGYAQFTSTFAHHCRSREFNIV</sequence>
<dbReference type="Proteomes" id="UP001274830">
    <property type="component" value="Unassembled WGS sequence"/>
</dbReference>
<dbReference type="AlphaFoldDB" id="A0AAE0WI21"/>
<protein>
    <recommendedName>
        <fullName evidence="1">Heterokaryon incompatibility domain-containing protein</fullName>
    </recommendedName>
</protein>
<dbReference type="EMBL" id="JAUTXT010000094">
    <property type="protein sequence ID" value="KAK3669263.1"/>
    <property type="molecule type" value="Genomic_DNA"/>
</dbReference>
<reference evidence="2" key="1">
    <citation type="submission" date="2023-07" db="EMBL/GenBank/DDBJ databases">
        <title>Black Yeasts Isolated from many extreme environments.</title>
        <authorList>
            <person name="Coleine C."/>
            <person name="Stajich J.E."/>
            <person name="Selbmann L."/>
        </authorList>
    </citation>
    <scope>NUCLEOTIDE SEQUENCE</scope>
    <source>
        <strain evidence="2">CCFEE 5485</strain>
    </source>
</reference>
<name>A0AAE0WI21_9PEZI</name>
<accession>A0AAE0WI21</accession>
<feature type="domain" description="Heterokaryon incompatibility" evidence="1">
    <location>
        <begin position="232"/>
        <end position="381"/>
    </location>
</feature>
<organism evidence="2 3">
    <name type="scientific">Recurvomyces mirabilis</name>
    <dbReference type="NCBI Taxonomy" id="574656"/>
    <lineage>
        <taxon>Eukaryota</taxon>
        <taxon>Fungi</taxon>
        <taxon>Dikarya</taxon>
        <taxon>Ascomycota</taxon>
        <taxon>Pezizomycotina</taxon>
        <taxon>Dothideomycetes</taxon>
        <taxon>Dothideomycetidae</taxon>
        <taxon>Mycosphaerellales</taxon>
        <taxon>Teratosphaeriaceae</taxon>
        <taxon>Recurvomyces</taxon>
    </lineage>
</organism>
<dbReference type="InterPro" id="IPR010730">
    <property type="entry name" value="HET"/>
</dbReference>
<comment type="caution">
    <text evidence="2">The sequence shown here is derived from an EMBL/GenBank/DDBJ whole genome shotgun (WGS) entry which is preliminary data.</text>
</comment>
<evidence type="ECO:0000259" key="1">
    <source>
        <dbReference type="Pfam" id="PF06985"/>
    </source>
</evidence>
<proteinExistence type="predicted"/>